<gene>
    <name evidence="3" type="primary">rpsF</name>
    <name evidence="5" type="ORF">B6D57_02120</name>
</gene>
<dbReference type="SUPFAM" id="SSF54995">
    <property type="entry name" value="Ribosomal protein S6"/>
    <property type="match status" value="1"/>
</dbReference>
<evidence type="ECO:0000256" key="1">
    <source>
        <dbReference type="ARBA" id="ARBA00009512"/>
    </source>
</evidence>
<organism evidence="5 6">
    <name type="scientific">Candidatus Coatesbacteria bacterium 4484_99</name>
    <dbReference type="NCBI Taxonomy" id="1970774"/>
    <lineage>
        <taxon>Bacteria</taxon>
        <taxon>Candidatus Coatesiibacteriota</taxon>
    </lineage>
</organism>
<evidence type="ECO:0000256" key="3">
    <source>
        <dbReference type="HAMAP-Rule" id="MF_00360"/>
    </source>
</evidence>
<dbReference type="Gene3D" id="3.30.70.60">
    <property type="match status" value="1"/>
</dbReference>
<comment type="function">
    <text evidence="3">Binds together with bS18 to 16S ribosomal RNA.</text>
</comment>
<feature type="compositionally biased region" description="Basic and acidic residues" evidence="4">
    <location>
        <begin position="115"/>
        <end position="161"/>
    </location>
</feature>
<dbReference type="CDD" id="cd00473">
    <property type="entry name" value="bS6"/>
    <property type="match status" value="1"/>
</dbReference>
<evidence type="ECO:0000256" key="4">
    <source>
        <dbReference type="SAM" id="MobiDB-lite"/>
    </source>
</evidence>
<comment type="caution">
    <text evidence="5">The sequence shown here is derived from an EMBL/GenBank/DDBJ whole genome shotgun (WGS) entry which is preliminary data.</text>
</comment>
<dbReference type="AlphaFoldDB" id="A0A1W9S1R1"/>
<dbReference type="PANTHER" id="PTHR21011:SF1">
    <property type="entry name" value="SMALL RIBOSOMAL SUBUNIT PROTEIN BS6M"/>
    <property type="match status" value="1"/>
</dbReference>
<evidence type="ECO:0000313" key="5">
    <source>
        <dbReference type="EMBL" id="OQX90743.1"/>
    </source>
</evidence>
<keyword evidence="3 5" id="KW-0689">Ribosomal protein</keyword>
<name>A0A1W9S1R1_9BACT</name>
<feature type="region of interest" description="Disordered" evidence="4">
    <location>
        <begin position="112"/>
        <end position="161"/>
    </location>
</feature>
<comment type="similarity">
    <text evidence="1 3">Belongs to the bacterial ribosomal protein bS6 family.</text>
</comment>
<dbReference type="InterPro" id="IPR014717">
    <property type="entry name" value="Transl_elong_EF1B/ribsomal_bS6"/>
</dbReference>
<dbReference type="GO" id="GO:0005840">
    <property type="term" value="C:ribosome"/>
    <property type="evidence" value="ECO:0007669"/>
    <property type="project" value="UniProtKB-KW"/>
</dbReference>
<keyword evidence="3" id="KW-0687">Ribonucleoprotein</keyword>
<dbReference type="InterPro" id="IPR000529">
    <property type="entry name" value="Ribosomal_bS6"/>
</dbReference>
<reference evidence="6" key="1">
    <citation type="submission" date="2017-03" db="EMBL/GenBank/DDBJ databases">
        <title>Novel pathways for hydrocarbon cycling and metabolic interdependencies in hydrothermal sediment communities.</title>
        <authorList>
            <person name="Dombrowski N."/>
            <person name="Seitz K."/>
            <person name="Teske A."/>
            <person name="Baker B."/>
        </authorList>
    </citation>
    <scope>NUCLEOTIDE SEQUENCE [LARGE SCALE GENOMIC DNA]</scope>
</reference>
<dbReference type="EMBL" id="NATQ01000030">
    <property type="protein sequence ID" value="OQX90743.1"/>
    <property type="molecule type" value="Genomic_DNA"/>
</dbReference>
<proteinExistence type="inferred from homology"/>
<dbReference type="GO" id="GO:0006412">
    <property type="term" value="P:translation"/>
    <property type="evidence" value="ECO:0007669"/>
    <property type="project" value="UniProtKB-UniRule"/>
</dbReference>
<dbReference type="Proteomes" id="UP000192611">
    <property type="component" value="Unassembled WGS sequence"/>
</dbReference>
<accession>A0A1W9S1R1</accession>
<dbReference type="HAMAP" id="MF_00360">
    <property type="entry name" value="Ribosomal_bS6"/>
    <property type="match status" value="1"/>
</dbReference>
<sequence>MIIVKPDLKEEQLEVLRESITGSLEEEGLKPIKVVDLGVRNLAYRIQKENKGHYLLIYFEADGEKVEDFQGHLRLMEGVMRYMTVKAEGGIPDKDIVIPDYEEVISMRRTRVHRGSTERKGRITQRRGEEKEEKAENEEKSEEKVRDEDEVHKDVGTSDKS</sequence>
<keyword evidence="3" id="KW-0699">rRNA-binding</keyword>
<dbReference type="GO" id="GO:0003735">
    <property type="term" value="F:structural constituent of ribosome"/>
    <property type="evidence" value="ECO:0007669"/>
    <property type="project" value="InterPro"/>
</dbReference>
<dbReference type="PANTHER" id="PTHR21011">
    <property type="entry name" value="MITOCHONDRIAL 28S RIBOSOMAL PROTEIN S6"/>
    <property type="match status" value="1"/>
</dbReference>
<protein>
    <recommendedName>
        <fullName evidence="2 3">Small ribosomal subunit protein bS6</fullName>
    </recommendedName>
</protein>
<dbReference type="Pfam" id="PF01250">
    <property type="entry name" value="Ribosomal_S6"/>
    <property type="match status" value="1"/>
</dbReference>
<evidence type="ECO:0000313" key="6">
    <source>
        <dbReference type="Proteomes" id="UP000192611"/>
    </source>
</evidence>
<dbReference type="GO" id="GO:1990904">
    <property type="term" value="C:ribonucleoprotein complex"/>
    <property type="evidence" value="ECO:0007669"/>
    <property type="project" value="UniProtKB-KW"/>
</dbReference>
<dbReference type="GO" id="GO:0070181">
    <property type="term" value="F:small ribosomal subunit rRNA binding"/>
    <property type="evidence" value="ECO:0007669"/>
    <property type="project" value="TreeGrafter"/>
</dbReference>
<dbReference type="NCBIfam" id="TIGR00166">
    <property type="entry name" value="S6"/>
    <property type="match status" value="1"/>
</dbReference>
<dbReference type="GO" id="GO:0005737">
    <property type="term" value="C:cytoplasm"/>
    <property type="evidence" value="ECO:0007669"/>
    <property type="project" value="UniProtKB-ARBA"/>
</dbReference>
<keyword evidence="3" id="KW-0694">RNA-binding</keyword>
<dbReference type="InterPro" id="IPR020814">
    <property type="entry name" value="Ribosomal_S6_plastid/chlpt"/>
</dbReference>
<dbReference type="InterPro" id="IPR035980">
    <property type="entry name" value="Ribosomal_bS6_sf"/>
</dbReference>
<evidence type="ECO:0000256" key="2">
    <source>
        <dbReference type="ARBA" id="ARBA00035294"/>
    </source>
</evidence>